<dbReference type="InterPro" id="IPR010982">
    <property type="entry name" value="Lambda_DNA-bd_dom_sf"/>
</dbReference>
<dbReference type="RefSeq" id="WP_084913132.1">
    <property type="nucleotide sequence ID" value="NZ_MRWE01000038.1"/>
</dbReference>
<evidence type="ECO:0008006" key="3">
    <source>
        <dbReference type="Google" id="ProtNLM"/>
    </source>
</evidence>
<protein>
    <recommendedName>
        <fullName evidence="3">Cro/Cl family transcriptional regulator</fullName>
    </recommendedName>
</protein>
<evidence type="ECO:0000313" key="1">
    <source>
        <dbReference type="EMBL" id="ORJ23974.1"/>
    </source>
</evidence>
<accession>A0A1X0WB33</accession>
<dbReference type="AlphaFoldDB" id="A0A1X0WB33"/>
<name>A0A1X0WB33_9GAMM</name>
<evidence type="ECO:0000313" key="2">
    <source>
        <dbReference type="Proteomes" id="UP000192536"/>
    </source>
</evidence>
<keyword evidence="2" id="KW-1185">Reference proteome</keyword>
<dbReference type="GO" id="GO:0003677">
    <property type="term" value="F:DNA binding"/>
    <property type="evidence" value="ECO:0007669"/>
    <property type="project" value="InterPro"/>
</dbReference>
<proteinExistence type="predicted"/>
<organism evidence="1 2">
    <name type="scientific">Rouxiella badensis</name>
    <dbReference type="NCBI Taxonomy" id="1646377"/>
    <lineage>
        <taxon>Bacteria</taxon>
        <taxon>Pseudomonadati</taxon>
        <taxon>Pseudomonadota</taxon>
        <taxon>Gammaproteobacteria</taxon>
        <taxon>Enterobacterales</taxon>
        <taxon>Yersiniaceae</taxon>
        <taxon>Rouxiella</taxon>
    </lineage>
</organism>
<dbReference type="Pfam" id="PF14549">
    <property type="entry name" value="P22_Cro"/>
    <property type="match status" value="1"/>
</dbReference>
<dbReference type="SUPFAM" id="SSF47413">
    <property type="entry name" value="lambda repressor-like DNA-binding domains"/>
    <property type="match status" value="1"/>
</dbReference>
<comment type="caution">
    <text evidence="1">The sequence shown here is derived from an EMBL/GenBank/DDBJ whole genome shotgun (WGS) entry which is preliminary data.</text>
</comment>
<dbReference type="EMBL" id="MRWE01000038">
    <property type="protein sequence ID" value="ORJ23974.1"/>
    <property type="molecule type" value="Genomic_DNA"/>
</dbReference>
<reference evidence="1 2" key="1">
    <citation type="journal article" date="2017" name="Int. J. Syst. Evol. Microbiol.">
        <title>Rouxiella badensis sp. nov. and Rouxiella silvae sp. nov. isolated from peat bog soil in Germany and emendation of the genus description.</title>
        <authorList>
            <person name="Le Fleche-Mateos A."/>
            <person name="Kugler J.H."/>
            <person name="Hansen S.H."/>
            <person name="Syldatk C."/>
            <person name="Hausmann R."/>
            <person name="Lomprez F."/>
            <person name="Vandenbogaert M."/>
            <person name="Manuguerra J.C."/>
            <person name="Grimont P.A."/>
        </authorList>
    </citation>
    <scope>NUCLEOTIDE SEQUENCE [LARGE SCALE GENOMIC DNA]</scope>
    <source>
        <strain evidence="1 2">DSM 100043</strain>
    </source>
</reference>
<sequence>MKTSDVILYYGTKAGAAKALNCTRSAIGQWGDFVPITRQFEIEVKTGGKLLSDYTLKKCLHLNDKDKQEKG</sequence>
<dbReference type="Gene3D" id="1.10.260.40">
    <property type="entry name" value="lambda repressor-like DNA-binding domains"/>
    <property type="match status" value="1"/>
</dbReference>
<dbReference type="Proteomes" id="UP000192536">
    <property type="component" value="Unassembled WGS sequence"/>
</dbReference>
<dbReference type="STRING" id="1646377.BS640_18645"/>
<gene>
    <name evidence="1" type="ORF">BS640_18645</name>
</gene>